<evidence type="ECO:0000313" key="2">
    <source>
        <dbReference type="Proteomes" id="UP001595526"/>
    </source>
</evidence>
<name>A0ABV7JXB2_9SPHI</name>
<reference evidence="2" key="1">
    <citation type="journal article" date="2019" name="Int. J. Syst. Evol. Microbiol.">
        <title>The Global Catalogue of Microorganisms (GCM) 10K type strain sequencing project: providing services to taxonomists for standard genome sequencing and annotation.</title>
        <authorList>
            <consortium name="The Broad Institute Genomics Platform"/>
            <consortium name="The Broad Institute Genome Sequencing Center for Infectious Disease"/>
            <person name="Wu L."/>
            <person name="Ma J."/>
        </authorList>
    </citation>
    <scope>NUCLEOTIDE SEQUENCE [LARGE SCALE GENOMIC DNA]</scope>
    <source>
        <strain evidence="2">KCTC 52416</strain>
    </source>
</reference>
<dbReference type="Pfam" id="PF14390">
    <property type="entry name" value="DUF4420"/>
    <property type="match status" value="1"/>
</dbReference>
<keyword evidence="2" id="KW-1185">Reference proteome</keyword>
<dbReference type="Proteomes" id="UP001595526">
    <property type="component" value="Unassembled WGS sequence"/>
</dbReference>
<protein>
    <submittedName>
        <fullName evidence="1">PD-(D/E)XK motif protein</fullName>
    </submittedName>
</protein>
<sequence length="320" mass="36983">MIKGNNNPWEPMNIGSSRRINSEIPHDVFWIKDEQGNYGFFLQSAEKFKSPETDIRLKGVTLIKRNTISCGELFLILNKRSDWELFLSLCKDILSVCIAYSSNSKMVHAVEARLKRWQVFLMQNNDPFMSVELQMGLFTELTCLRNLMPIYGVKDSIIAWCGPERDRKDFNFPNVMFEVKSFKTSKGPEIIISSAHQLLKGSKPLYIVSYGLTPSEKGSSVKNIVSELDNLLKDESLLTRQLFENKVISYGYMPDMNDNTLIKFTIDNLRVFEITDDFPRLVPQHVPSEIIKLNYTLDLELCKKHERLTSAIFKEHPKRL</sequence>
<dbReference type="RefSeq" id="WP_379025946.1">
    <property type="nucleotide sequence ID" value="NZ_JBHRTA010000061.1"/>
</dbReference>
<gene>
    <name evidence="1" type="ORF">ACFOET_19870</name>
</gene>
<dbReference type="EMBL" id="JBHRTA010000061">
    <property type="protein sequence ID" value="MFC3199887.1"/>
    <property type="molecule type" value="Genomic_DNA"/>
</dbReference>
<comment type="caution">
    <text evidence="1">The sequence shown here is derived from an EMBL/GenBank/DDBJ whole genome shotgun (WGS) entry which is preliminary data.</text>
</comment>
<dbReference type="InterPro" id="IPR025534">
    <property type="entry name" value="DUF4420"/>
</dbReference>
<proteinExistence type="predicted"/>
<evidence type="ECO:0000313" key="1">
    <source>
        <dbReference type="EMBL" id="MFC3199887.1"/>
    </source>
</evidence>
<accession>A0ABV7JXB2</accession>
<organism evidence="1 2">
    <name type="scientific">Parapedobacter deserti</name>
    <dbReference type="NCBI Taxonomy" id="1912957"/>
    <lineage>
        <taxon>Bacteria</taxon>
        <taxon>Pseudomonadati</taxon>
        <taxon>Bacteroidota</taxon>
        <taxon>Sphingobacteriia</taxon>
        <taxon>Sphingobacteriales</taxon>
        <taxon>Sphingobacteriaceae</taxon>
        <taxon>Parapedobacter</taxon>
    </lineage>
</organism>